<keyword evidence="11" id="KW-1015">Disulfide bond</keyword>
<dbReference type="EC" id="3.1.22.1" evidence="4 19"/>
<evidence type="ECO:0000256" key="2">
    <source>
        <dbReference type="ARBA" id="ARBA00004371"/>
    </source>
</evidence>
<evidence type="ECO:0000256" key="15">
    <source>
        <dbReference type="ARBA" id="ARBA00041393"/>
    </source>
</evidence>
<feature type="signal peptide" evidence="20">
    <location>
        <begin position="1"/>
        <end position="16"/>
    </location>
</feature>
<dbReference type="Ensembl" id="ENSVURT00010018671.1">
    <property type="protein sequence ID" value="ENSVURP00010016426.1"/>
    <property type="gene ID" value="ENSVURG00010012555.1"/>
</dbReference>
<evidence type="ECO:0000256" key="8">
    <source>
        <dbReference type="ARBA" id="ARBA00022729"/>
    </source>
</evidence>
<evidence type="ECO:0000313" key="22">
    <source>
        <dbReference type="Proteomes" id="UP000314987"/>
    </source>
</evidence>
<comment type="catalytic activity">
    <reaction evidence="1 19">
        <text>Endonucleolytic cleavage to nucleoside 3'-phosphates and 3'-phosphooligonucleotide end-products.</text>
        <dbReference type="EC" id="3.1.22.1"/>
    </reaction>
</comment>
<evidence type="ECO:0000256" key="12">
    <source>
        <dbReference type="ARBA" id="ARBA00023180"/>
    </source>
</evidence>
<evidence type="ECO:0000256" key="7">
    <source>
        <dbReference type="ARBA" id="ARBA00022722"/>
    </source>
</evidence>
<evidence type="ECO:0000256" key="10">
    <source>
        <dbReference type="ARBA" id="ARBA00022801"/>
    </source>
</evidence>
<keyword evidence="8 19" id="KW-0732">Signal</keyword>
<evidence type="ECO:0000256" key="20">
    <source>
        <dbReference type="SAM" id="SignalP"/>
    </source>
</evidence>
<evidence type="ECO:0000256" key="16">
    <source>
        <dbReference type="ARBA" id="ARBA00041918"/>
    </source>
</evidence>
<evidence type="ECO:0000256" key="1">
    <source>
        <dbReference type="ARBA" id="ARBA00000447"/>
    </source>
</evidence>
<dbReference type="InterPro" id="IPR004947">
    <property type="entry name" value="DNase_II"/>
</dbReference>
<dbReference type="RefSeq" id="XP_027707132.1">
    <property type="nucleotide sequence ID" value="XM_027851331.1"/>
</dbReference>
<evidence type="ECO:0000313" key="21">
    <source>
        <dbReference type="Ensembl" id="ENSVURP00010016426.1"/>
    </source>
</evidence>
<reference evidence="22" key="1">
    <citation type="submission" date="2018-12" db="EMBL/GenBank/DDBJ databases">
        <authorList>
            <person name="Yazar S."/>
        </authorList>
    </citation>
    <scope>NUCLEOTIDE SEQUENCE [LARGE SCALE GENOMIC DNA]</scope>
</reference>
<dbReference type="AlphaFoldDB" id="A0A4X2L2P6"/>
<evidence type="ECO:0000256" key="13">
    <source>
        <dbReference type="ARBA" id="ARBA00023228"/>
    </source>
</evidence>
<evidence type="ECO:0000256" key="14">
    <source>
        <dbReference type="ARBA" id="ARBA00039868"/>
    </source>
</evidence>
<evidence type="ECO:0000256" key="11">
    <source>
        <dbReference type="ARBA" id="ARBA00023157"/>
    </source>
</evidence>
<dbReference type="STRING" id="29139.ENSVURP00010016426"/>
<keyword evidence="9 19" id="KW-0255">Endonuclease</keyword>
<evidence type="ECO:0000256" key="19">
    <source>
        <dbReference type="RuleBase" id="RU369111"/>
    </source>
</evidence>
<evidence type="ECO:0000256" key="9">
    <source>
        <dbReference type="ARBA" id="ARBA00022759"/>
    </source>
</evidence>
<evidence type="ECO:0000256" key="17">
    <source>
        <dbReference type="ARBA" id="ARBA00043033"/>
    </source>
</evidence>
<comment type="similarity">
    <text evidence="3 19">Belongs to the DNase II family.</text>
</comment>
<evidence type="ECO:0000256" key="3">
    <source>
        <dbReference type="ARBA" id="ARBA00007527"/>
    </source>
</evidence>
<name>A0A4X2L2P6_VOMUR</name>
<dbReference type="OMA" id="NLPNSCE"/>
<dbReference type="GO" id="GO:0050776">
    <property type="term" value="P:regulation of immune response"/>
    <property type="evidence" value="ECO:0007669"/>
    <property type="project" value="Ensembl"/>
</dbReference>
<keyword evidence="13 19" id="KW-0458">Lysosome</keyword>
<dbReference type="PANTHER" id="PTHR10858:SF9">
    <property type="entry name" value="DEOXYRIBONUCLEASE-2-ALPHA"/>
    <property type="match status" value="1"/>
</dbReference>
<dbReference type="Pfam" id="PF03265">
    <property type="entry name" value="DNase_II"/>
    <property type="match status" value="1"/>
</dbReference>
<protein>
    <recommendedName>
        <fullName evidence="14 19">Deoxyribonuclease-2-alpha</fullName>
        <ecNumber evidence="4 19">3.1.22.1</ecNumber>
    </recommendedName>
    <alternativeName>
        <fullName evidence="15 19">Acid DNase</fullName>
    </alternativeName>
    <alternativeName>
        <fullName evidence="17 19">Deoxyribonuclease II alpha</fullName>
    </alternativeName>
    <alternativeName>
        <fullName evidence="16 19">Lysosomal DNase II</fullName>
    </alternativeName>
</protein>
<evidence type="ECO:0000256" key="4">
    <source>
        <dbReference type="ARBA" id="ARBA00012036"/>
    </source>
</evidence>
<dbReference type="GO" id="GO:0006309">
    <property type="term" value="P:apoptotic DNA fragmentation"/>
    <property type="evidence" value="ECO:0007669"/>
    <property type="project" value="UniProtKB-UniRule"/>
</dbReference>
<keyword evidence="5" id="KW-0217">Developmental protein</keyword>
<keyword evidence="7 19" id="KW-0540">Nuclease</keyword>
<comment type="function">
    <text evidence="18 19">Hydrolyzes DNA under acidic conditions with a preference for double-stranded DNA. Plays a major role in the clearance of nucleic acids generated through apoptosis, hence preventing autoinflammation. Necessary for proper fetal development and for definitive erythropoiesis in fetal liver and bone marrow, where it degrades nuclear DNA expelled from erythroid precursor cells.</text>
</comment>
<sequence>MTTLLLLAGLLRAAAAATTISCYGDAGQPVDWFVTYKLPALPDSLKGLNYMYLDGNSGGWQEGAISIDSTQGAVGRTMNQLYQGNLSELAYLLYNDQPPLGNGGPDTTYRGHTKGVLLLNRDSGIWLVHSVPHFPPHANSSYNWPQTAQTYGQTLLCVTFTYSQFREIGKQLTYTYPQVYDYRLEGTFAQDLPELKRAAEGHHVGQGPWNRGVTLTSRAGVVFQSFAKFNDFQDDLYSGWLTTALGSDLFVQFWPRTSKVLPSNCSGPFHVLNVLELAFPDSTMPPFSATHDHAKWCVALNSTWTCIGDLNRNYAEEHRGGGTLCSQMPALWKAFRPLVRKFEPCSSLTPEIRGH</sequence>
<reference evidence="21" key="2">
    <citation type="submission" date="2025-08" db="UniProtKB">
        <authorList>
            <consortium name="Ensembl"/>
        </authorList>
    </citation>
    <scope>IDENTIFICATION</scope>
</reference>
<evidence type="ECO:0000256" key="18">
    <source>
        <dbReference type="ARBA" id="ARBA00045381"/>
    </source>
</evidence>
<evidence type="ECO:0000256" key="5">
    <source>
        <dbReference type="ARBA" id="ARBA00022473"/>
    </source>
</evidence>
<dbReference type="PANTHER" id="PTHR10858">
    <property type="entry name" value="DEOXYRIBONUCLEASE II"/>
    <property type="match status" value="1"/>
</dbReference>
<keyword evidence="10 19" id="KW-0378">Hydrolase</keyword>
<dbReference type="GeneTree" id="ENSGT00390000002634"/>
<dbReference type="GeneID" id="114035257"/>
<dbReference type="GO" id="GO:0005764">
    <property type="term" value="C:lysosome"/>
    <property type="evidence" value="ECO:0007669"/>
    <property type="project" value="UniProtKB-SubCell"/>
</dbReference>
<comment type="subcellular location">
    <subcellularLocation>
        <location evidence="2 19">Lysosome</location>
    </subcellularLocation>
</comment>
<organism evidence="21 22">
    <name type="scientific">Vombatus ursinus</name>
    <name type="common">Common wombat</name>
    <dbReference type="NCBI Taxonomy" id="29139"/>
    <lineage>
        <taxon>Eukaryota</taxon>
        <taxon>Metazoa</taxon>
        <taxon>Chordata</taxon>
        <taxon>Craniata</taxon>
        <taxon>Vertebrata</taxon>
        <taxon>Euteleostomi</taxon>
        <taxon>Mammalia</taxon>
        <taxon>Metatheria</taxon>
        <taxon>Diprotodontia</taxon>
        <taxon>Vombatidae</taxon>
        <taxon>Vombatus</taxon>
    </lineage>
</organism>
<keyword evidence="22" id="KW-1185">Reference proteome</keyword>
<dbReference type="RefSeq" id="XP_027707133.1">
    <property type="nucleotide sequence ID" value="XM_027851332.1"/>
</dbReference>
<gene>
    <name evidence="21" type="primary">DNASE2</name>
</gene>
<proteinExistence type="inferred from homology"/>
<accession>A0A4X2L2P6</accession>
<dbReference type="GO" id="GO:0004531">
    <property type="term" value="F:deoxyribonuclease II activity"/>
    <property type="evidence" value="ECO:0007669"/>
    <property type="project" value="UniProtKB-UniRule"/>
</dbReference>
<dbReference type="CTD" id="1777"/>
<feature type="chain" id="PRO_5021468047" description="Deoxyribonuclease-2-alpha" evidence="20">
    <location>
        <begin position="17"/>
        <end position="355"/>
    </location>
</feature>
<keyword evidence="6 19" id="KW-0053">Apoptosis</keyword>
<keyword evidence="12 19" id="KW-0325">Glycoprotein</keyword>
<evidence type="ECO:0000256" key="6">
    <source>
        <dbReference type="ARBA" id="ARBA00022703"/>
    </source>
</evidence>
<dbReference type="Proteomes" id="UP000314987">
    <property type="component" value="Unassembled WGS sequence"/>
</dbReference>
<dbReference type="GO" id="GO:0043353">
    <property type="term" value="P:enucleate erythrocyte differentiation"/>
    <property type="evidence" value="ECO:0007669"/>
    <property type="project" value="Ensembl"/>
</dbReference>
<reference evidence="21" key="3">
    <citation type="submission" date="2025-09" db="UniProtKB">
        <authorList>
            <consortium name="Ensembl"/>
        </authorList>
    </citation>
    <scope>IDENTIFICATION</scope>
</reference>